<keyword evidence="2" id="KW-1185">Reference proteome</keyword>
<evidence type="ECO:0000313" key="1">
    <source>
        <dbReference type="EMBL" id="CAB1417583.1"/>
    </source>
</evidence>
<evidence type="ECO:0000313" key="2">
    <source>
        <dbReference type="Proteomes" id="UP001153269"/>
    </source>
</evidence>
<protein>
    <submittedName>
        <fullName evidence="1">Uncharacterized protein</fullName>
    </submittedName>
</protein>
<dbReference type="Proteomes" id="UP001153269">
    <property type="component" value="Unassembled WGS sequence"/>
</dbReference>
<comment type="caution">
    <text evidence="1">The sequence shown here is derived from an EMBL/GenBank/DDBJ whole genome shotgun (WGS) entry which is preliminary data.</text>
</comment>
<gene>
    <name evidence="1" type="ORF">PLEPLA_LOCUS5402</name>
</gene>
<proteinExistence type="predicted"/>
<organism evidence="1 2">
    <name type="scientific">Pleuronectes platessa</name>
    <name type="common">European plaice</name>
    <dbReference type="NCBI Taxonomy" id="8262"/>
    <lineage>
        <taxon>Eukaryota</taxon>
        <taxon>Metazoa</taxon>
        <taxon>Chordata</taxon>
        <taxon>Craniata</taxon>
        <taxon>Vertebrata</taxon>
        <taxon>Euteleostomi</taxon>
        <taxon>Actinopterygii</taxon>
        <taxon>Neopterygii</taxon>
        <taxon>Teleostei</taxon>
        <taxon>Neoteleostei</taxon>
        <taxon>Acanthomorphata</taxon>
        <taxon>Carangaria</taxon>
        <taxon>Pleuronectiformes</taxon>
        <taxon>Pleuronectoidei</taxon>
        <taxon>Pleuronectidae</taxon>
        <taxon>Pleuronectes</taxon>
    </lineage>
</organism>
<sequence length="121" mass="13242">MKARVRYESVKFKERILAAHILEPLKGLMAKRTVRPGGTLQGAGWLTYNDSVLPAAVAPPQRRKGEFHRPPVITVQDTKREAAVSDTLHPSGCPPLSINLGDTTLYLLCCHICCSSHCAAH</sequence>
<accession>A0A9N7TTT6</accession>
<dbReference type="AlphaFoldDB" id="A0A9N7TTT6"/>
<reference evidence="1" key="1">
    <citation type="submission" date="2020-03" db="EMBL/GenBank/DDBJ databases">
        <authorList>
            <person name="Weist P."/>
        </authorList>
    </citation>
    <scope>NUCLEOTIDE SEQUENCE</scope>
</reference>
<dbReference type="EMBL" id="CADEAL010000269">
    <property type="protein sequence ID" value="CAB1417583.1"/>
    <property type="molecule type" value="Genomic_DNA"/>
</dbReference>
<name>A0A9N7TTT6_PLEPL</name>